<dbReference type="PROSITE" id="PS50132">
    <property type="entry name" value="RGS"/>
    <property type="match status" value="1"/>
</dbReference>
<evidence type="ECO:0000256" key="6">
    <source>
        <dbReference type="ARBA" id="ARBA00034540"/>
    </source>
</evidence>
<evidence type="ECO:0000259" key="9">
    <source>
        <dbReference type="PROSITE" id="PS50186"/>
    </source>
</evidence>
<accession>A0A151N2V3</accession>
<dbReference type="GO" id="GO:0005737">
    <property type="term" value="C:cytoplasm"/>
    <property type="evidence" value="ECO:0007669"/>
    <property type="project" value="TreeGrafter"/>
</dbReference>
<reference evidence="10 11" key="1">
    <citation type="journal article" date="2012" name="Genome Biol.">
        <title>Sequencing three crocodilian genomes to illuminate the evolution of archosaurs and amniotes.</title>
        <authorList>
            <person name="St John J.A."/>
            <person name="Braun E.L."/>
            <person name="Isberg S.R."/>
            <person name="Miles L.G."/>
            <person name="Chong A.Y."/>
            <person name="Gongora J."/>
            <person name="Dalzell P."/>
            <person name="Moran C."/>
            <person name="Bed'hom B."/>
            <person name="Abzhanov A."/>
            <person name="Burgess S.C."/>
            <person name="Cooksey A.M."/>
            <person name="Castoe T.A."/>
            <person name="Crawford N.G."/>
            <person name="Densmore L.D."/>
            <person name="Drew J.C."/>
            <person name="Edwards S.V."/>
            <person name="Faircloth B.C."/>
            <person name="Fujita M.K."/>
            <person name="Greenwold M.J."/>
            <person name="Hoffmann F.G."/>
            <person name="Howard J.M."/>
            <person name="Iguchi T."/>
            <person name="Janes D.E."/>
            <person name="Khan S.Y."/>
            <person name="Kohno S."/>
            <person name="de Koning A.J."/>
            <person name="Lance S.L."/>
            <person name="McCarthy F.M."/>
            <person name="McCormack J.E."/>
            <person name="Merchant M.E."/>
            <person name="Peterson D.G."/>
            <person name="Pollock D.D."/>
            <person name="Pourmand N."/>
            <person name="Raney B.J."/>
            <person name="Roessler K.A."/>
            <person name="Sanford J.R."/>
            <person name="Sawyer R.H."/>
            <person name="Schmidt C.J."/>
            <person name="Triplett E.W."/>
            <person name="Tuberville T.D."/>
            <person name="Venegas-Anaya M."/>
            <person name="Howard J.T."/>
            <person name="Jarvis E.D."/>
            <person name="Guillette L.J.Jr."/>
            <person name="Glenn T.C."/>
            <person name="Green R.E."/>
            <person name="Ray D.A."/>
        </authorList>
    </citation>
    <scope>NUCLEOTIDE SEQUENCE [LARGE SCALE GENOMIC DNA]</scope>
    <source>
        <strain evidence="10">KSC_2009_1</strain>
    </source>
</reference>
<feature type="region of interest" description="Disordered" evidence="7">
    <location>
        <begin position="660"/>
        <end position="686"/>
    </location>
</feature>
<dbReference type="InterPro" id="IPR036284">
    <property type="entry name" value="GGL_sf"/>
</dbReference>
<evidence type="ECO:0000256" key="4">
    <source>
        <dbReference type="ARBA" id="ARBA00023136"/>
    </source>
</evidence>
<evidence type="ECO:0000256" key="7">
    <source>
        <dbReference type="SAM" id="MobiDB-lite"/>
    </source>
</evidence>
<dbReference type="InterPro" id="IPR047016">
    <property type="entry name" value="RGS6/7/9/11"/>
</dbReference>
<dbReference type="Proteomes" id="UP000050525">
    <property type="component" value="Unassembled WGS sequence"/>
</dbReference>
<dbReference type="SUPFAM" id="SSF46785">
    <property type="entry name" value="Winged helix' DNA-binding domain"/>
    <property type="match status" value="1"/>
</dbReference>
<comment type="subcellular location">
    <subcellularLocation>
        <location evidence="1">Membrane</location>
        <topology evidence="1">Peripheral membrane protein</topology>
    </subcellularLocation>
</comment>
<sequence length="789" mass="89427">MTIKRLDQGQHYRPRMAVLKKIEGLLMEMQNSDAGIKTHTQRVMITNIPHAVAGGDILQWIIQHLQITEEEALHLGTMIVKFGYIYPLQEPKNLTLKTDNNLYRFQTPYFWPAQKWPADDTDYAIYLAKKNIKRKGDLEEYEKEHYNLLNKKINYKWDFIIMQAKEQYKAGKERKKADRYALDCQERAYWFVHRTPPGMQDALEYGLNRVTDPNENKVNQLSVFLKKTFDVYRREIMYYRQALMRSTVKSSVSLGGLVKYAQQLLTNDPLLAGCLPSNPWVTDDPAFWELNAKLVEIPTKMRVERWAINFSELIRDPKGRQNFQLFLKKEFSGENLSFWEACEDLKYGDQSKVKEKAEEIYKLFLAPGARRWINIDGTTMGITVKGLKHPHRYVLDAAQTHIYMLMKKDSYGRYLKSPTYKEMLDKAIVPQQTVRKSSNFSFTRRQLRSSPSPVILRQLEEEAKAREAATAVDITQLCQFTAPVPHLAVYTGTCAPPSPSNPSPSCLIPTNLPLQSPGHVALPNSAVCPSPISVALESAPGLEMKWETSGSNSSHFPSITESTEISTDSESGPCNSQVPGHVDTKVPPKSRMSLSFSRLLKRGCLNSPVFATLSPKCPAVPHGKVQPLDDLEQQLQQTSKRVTNFFQIKTDVPLESRIYPIDSEEEEEDYHRVSKDSAKEPGEPGTVFSRWKPRFLADKTSGTGAVRKTTVQFAVWKSFSSGQTSPWQEVPNVEVLGSSTSLAIQSQVFTEQFVPALGSLKNLSKWAIFPVCTSVAFVSKGPPRKSAQP</sequence>
<dbReference type="Pfam" id="PF00610">
    <property type="entry name" value="DEP"/>
    <property type="match status" value="1"/>
</dbReference>
<dbReference type="SUPFAM" id="SSF48670">
    <property type="entry name" value="Transducin (heterotrimeric G protein), gamma chain"/>
    <property type="match status" value="1"/>
</dbReference>
<dbReference type="FunFam" id="1.10.167.10:FF:000001">
    <property type="entry name" value="Putative regulator of g-protein signaling 12"/>
    <property type="match status" value="1"/>
</dbReference>
<dbReference type="CDD" id="cd08739">
    <property type="entry name" value="RGS_RGS9"/>
    <property type="match status" value="1"/>
</dbReference>
<dbReference type="GO" id="GO:0007601">
    <property type="term" value="P:visual perception"/>
    <property type="evidence" value="ECO:0007669"/>
    <property type="project" value="UniProtKB-KW"/>
</dbReference>
<feature type="domain" description="RGS" evidence="8">
    <location>
        <begin position="309"/>
        <end position="424"/>
    </location>
</feature>
<protein>
    <recommendedName>
        <fullName evidence="6">Regulator of G-protein signaling 9</fullName>
    </recommendedName>
</protein>
<dbReference type="InterPro" id="IPR040759">
    <property type="entry name" value="RGS_DHEX"/>
</dbReference>
<dbReference type="EMBL" id="AKHW03004113">
    <property type="protein sequence ID" value="KYO30955.1"/>
    <property type="molecule type" value="Genomic_DNA"/>
</dbReference>
<dbReference type="InterPro" id="IPR036390">
    <property type="entry name" value="WH_DNA-bd_sf"/>
</dbReference>
<dbReference type="InterPro" id="IPR036388">
    <property type="entry name" value="WH-like_DNA-bd_sf"/>
</dbReference>
<evidence type="ECO:0000256" key="3">
    <source>
        <dbReference type="ARBA" id="ARBA00022700"/>
    </source>
</evidence>
<keyword evidence="5" id="KW-0844">Vision</keyword>
<feature type="compositionally biased region" description="Low complexity" evidence="7">
    <location>
        <begin position="558"/>
        <end position="571"/>
    </location>
</feature>
<keyword evidence="11" id="KW-1185">Reference proteome</keyword>
<keyword evidence="4" id="KW-0472">Membrane</keyword>
<dbReference type="InterPro" id="IPR047017">
    <property type="entry name" value="RGS6/7/9/11_DHEX_sf"/>
</dbReference>
<dbReference type="GO" id="GO:0043005">
    <property type="term" value="C:neuron projection"/>
    <property type="evidence" value="ECO:0007669"/>
    <property type="project" value="TreeGrafter"/>
</dbReference>
<feature type="compositionally biased region" description="Basic and acidic residues" evidence="7">
    <location>
        <begin position="669"/>
        <end position="682"/>
    </location>
</feature>
<feature type="compositionally biased region" description="Polar residues" evidence="7">
    <location>
        <begin position="548"/>
        <end position="557"/>
    </location>
</feature>
<dbReference type="SMART" id="SM00049">
    <property type="entry name" value="DEP"/>
    <property type="match status" value="1"/>
</dbReference>
<dbReference type="InterPro" id="IPR036305">
    <property type="entry name" value="RGS_sf"/>
</dbReference>
<gene>
    <name evidence="10" type="ORF">Y1Q_0016352</name>
</gene>
<dbReference type="FunFam" id="1.10.10.10:FF:000329">
    <property type="entry name" value="regulator of G-protein signaling 9 isoform X2"/>
    <property type="match status" value="1"/>
</dbReference>
<dbReference type="CDD" id="cd04450">
    <property type="entry name" value="DEP_RGS7-like"/>
    <property type="match status" value="1"/>
</dbReference>
<evidence type="ECO:0000259" key="8">
    <source>
        <dbReference type="PROSITE" id="PS50132"/>
    </source>
</evidence>
<dbReference type="GO" id="GO:0005096">
    <property type="term" value="F:GTPase activator activity"/>
    <property type="evidence" value="ECO:0007669"/>
    <property type="project" value="TreeGrafter"/>
</dbReference>
<keyword evidence="2" id="KW-0716">Sensory transduction</keyword>
<dbReference type="PANTHER" id="PTHR45746">
    <property type="entry name" value="LP21163P"/>
    <property type="match status" value="1"/>
</dbReference>
<dbReference type="PROSITE" id="PS50186">
    <property type="entry name" value="DEP"/>
    <property type="match status" value="1"/>
</dbReference>
<name>A0A151N2V3_ALLMI</name>
<feature type="region of interest" description="Disordered" evidence="7">
    <location>
        <begin position="546"/>
        <end position="589"/>
    </location>
</feature>
<evidence type="ECO:0000256" key="2">
    <source>
        <dbReference type="ARBA" id="ARBA00022606"/>
    </source>
</evidence>
<organism evidence="10 11">
    <name type="scientific">Alligator mississippiensis</name>
    <name type="common">American alligator</name>
    <dbReference type="NCBI Taxonomy" id="8496"/>
    <lineage>
        <taxon>Eukaryota</taxon>
        <taxon>Metazoa</taxon>
        <taxon>Chordata</taxon>
        <taxon>Craniata</taxon>
        <taxon>Vertebrata</taxon>
        <taxon>Euteleostomi</taxon>
        <taxon>Archelosauria</taxon>
        <taxon>Archosauria</taxon>
        <taxon>Crocodylia</taxon>
        <taxon>Alligatoridae</taxon>
        <taxon>Alligatorinae</taxon>
        <taxon>Alligator</taxon>
    </lineage>
</organism>
<dbReference type="Pfam" id="PF18148">
    <property type="entry name" value="RGS_DHEX"/>
    <property type="match status" value="1"/>
</dbReference>
<dbReference type="SMART" id="SM01224">
    <property type="entry name" value="G_gamma"/>
    <property type="match status" value="1"/>
</dbReference>
<dbReference type="Gene3D" id="1.10.167.10">
    <property type="entry name" value="Regulator of G-protein Signalling 4, domain 2"/>
    <property type="match status" value="1"/>
</dbReference>
<dbReference type="GO" id="GO:0035556">
    <property type="term" value="P:intracellular signal transduction"/>
    <property type="evidence" value="ECO:0007669"/>
    <property type="project" value="InterPro"/>
</dbReference>
<evidence type="ECO:0000256" key="5">
    <source>
        <dbReference type="ARBA" id="ARBA00023305"/>
    </source>
</evidence>
<dbReference type="InterPro" id="IPR015898">
    <property type="entry name" value="G-protein_gamma-like_dom"/>
</dbReference>
<dbReference type="Gene3D" id="1.10.10.10">
    <property type="entry name" value="Winged helix-like DNA-binding domain superfamily/Winged helix DNA-binding domain"/>
    <property type="match status" value="1"/>
</dbReference>
<keyword evidence="3" id="KW-0734">Signal transduction inhibitor</keyword>
<evidence type="ECO:0000313" key="11">
    <source>
        <dbReference type="Proteomes" id="UP000050525"/>
    </source>
</evidence>
<dbReference type="InterPro" id="IPR044926">
    <property type="entry name" value="RGS_subdomain_2"/>
</dbReference>
<dbReference type="GO" id="GO:0007186">
    <property type="term" value="P:G protein-coupled receptor signaling pathway"/>
    <property type="evidence" value="ECO:0007669"/>
    <property type="project" value="InterPro"/>
</dbReference>
<dbReference type="AlphaFoldDB" id="A0A151N2V3"/>
<dbReference type="Pfam" id="PF00615">
    <property type="entry name" value="RGS"/>
    <property type="match status" value="1"/>
</dbReference>
<comment type="caution">
    <text evidence="10">The sequence shown here is derived from an EMBL/GenBank/DDBJ whole genome shotgun (WGS) entry which is preliminary data.</text>
</comment>
<dbReference type="STRING" id="8496.A0A151N2V3"/>
<dbReference type="GO" id="GO:0009968">
    <property type="term" value="P:negative regulation of signal transduction"/>
    <property type="evidence" value="ECO:0007669"/>
    <property type="project" value="UniProtKB-KW"/>
</dbReference>
<dbReference type="FunFam" id="1.10.1240.60:FF:000001">
    <property type="entry name" value="Regulator of G-protein signaling 6"/>
    <property type="match status" value="1"/>
</dbReference>
<dbReference type="InterPro" id="IPR016137">
    <property type="entry name" value="RGS"/>
</dbReference>
<feature type="domain" description="DEP" evidence="9">
    <location>
        <begin position="32"/>
        <end position="107"/>
    </location>
</feature>
<dbReference type="SMART" id="SM00224">
    <property type="entry name" value="GGL"/>
    <property type="match status" value="1"/>
</dbReference>
<dbReference type="Gene3D" id="1.10.1240.60">
    <property type="match status" value="1"/>
</dbReference>
<dbReference type="GO" id="GO:0005886">
    <property type="term" value="C:plasma membrane"/>
    <property type="evidence" value="ECO:0007669"/>
    <property type="project" value="TreeGrafter"/>
</dbReference>
<evidence type="ECO:0000313" key="10">
    <source>
        <dbReference type="EMBL" id="KYO30955.1"/>
    </source>
</evidence>
<dbReference type="InterPro" id="IPR047077">
    <property type="entry name" value="RGS9_RGS"/>
</dbReference>
<evidence type="ECO:0000256" key="1">
    <source>
        <dbReference type="ARBA" id="ARBA00004170"/>
    </source>
</evidence>
<dbReference type="Pfam" id="PF00631">
    <property type="entry name" value="G-gamma"/>
    <property type="match status" value="1"/>
</dbReference>
<dbReference type="InterPro" id="IPR000591">
    <property type="entry name" value="DEP_dom"/>
</dbReference>
<dbReference type="SUPFAM" id="SSF48097">
    <property type="entry name" value="Regulator of G-protein signaling, RGS"/>
    <property type="match status" value="1"/>
</dbReference>
<dbReference type="Gene3D" id="4.10.260.10">
    <property type="entry name" value="Transducin (heterotrimeric G protein), gamma chain"/>
    <property type="match status" value="1"/>
</dbReference>
<dbReference type="SMART" id="SM00315">
    <property type="entry name" value="RGS"/>
    <property type="match status" value="1"/>
</dbReference>
<dbReference type="CDD" id="cd00068">
    <property type="entry name" value="GGL"/>
    <property type="match status" value="1"/>
</dbReference>
<dbReference type="eggNOG" id="KOG3589">
    <property type="taxonomic scope" value="Eukaryota"/>
</dbReference>
<proteinExistence type="predicted"/>
<dbReference type="GO" id="GO:0008277">
    <property type="term" value="P:regulation of G protein-coupled receptor signaling pathway"/>
    <property type="evidence" value="ECO:0007669"/>
    <property type="project" value="InterPro"/>
</dbReference>
<dbReference type="PRINTS" id="PR01301">
    <property type="entry name" value="RGSPROTEIN"/>
</dbReference>
<dbReference type="PANTHER" id="PTHR45746:SF1">
    <property type="entry name" value="REGULATOR OF G-PROTEIN SIGNALING 9"/>
    <property type="match status" value="1"/>
</dbReference>